<evidence type="ECO:0000256" key="7">
    <source>
        <dbReference type="ARBA" id="ARBA00023136"/>
    </source>
</evidence>
<name>A0A449BID2_9MOLU</name>
<dbReference type="STRING" id="1408416.GCA_000702765_00735"/>
<evidence type="ECO:0000256" key="8">
    <source>
        <dbReference type="RuleBase" id="RU363032"/>
    </source>
</evidence>
<dbReference type="InterPro" id="IPR051789">
    <property type="entry name" value="Bact_Polyamine_Transport"/>
</dbReference>
<evidence type="ECO:0000313" key="11">
    <source>
        <dbReference type="Proteomes" id="UP000290909"/>
    </source>
</evidence>
<gene>
    <name evidence="10" type="primary">potB_2</name>
    <name evidence="10" type="ORF">NCTC10172_00180</name>
</gene>
<dbReference type="InterPro" id="IPR035906">
    <property type="entry name" value="MetI-like_sf"/>
</dbReference>
<dbReference type="InterPro" id="IPR000515">
    <property type="entry name" value="MetI-like"/>
</dbReference>
<keyword evidence="11" id="KW-1185">Reference proteome</keyword>
<evidence type="ECO:0000256" key="6">
    <source>
        <dbReference type="ARBA" id="ARBA00022989"/>
    </source>
</evidence>
<dbReference type="KEGG" id="ahk:NCTC10172_00180"/>
<dbReference type="PANTHER" id="PTHR43848:SF2">
    <property type="entry name" value="PUTRESCINE TRANSPORT SYSTEM PERMEASE PROTEIN POTI"/>
    <property type="match status" value="1"/>
</dbReference>
<evidence type="ECO:0000259" key="9">
    <source>
        <dbReference type="PROSITE" id="PS50928"/>
    </source>
</evidence>
<feature type="transmembrane region" description="Helical" evidence="8">
    <location>
        <begin position="107"/>
        <end position="124"/>
    </location>
</feature>
<accession>A0A449BID2</accession>
<dbReference type="Proteomes" id="UP000290909">
    <property type="component" value="Chromosome"/>
</dbReference>
<feature type="transmembrane region" description="Helical" evidence="8">
    <location>
        <begin position="187"/>
        <end position="208"/>
    </location>
</feature>
<keyword evidence="5 8" id="KW-0812">Transmembrane</keyword>
<feature type="transmembrane region" description="Helical" evidence="8">
    <location>
        <begin position="228"/>
        <end position="247"/>
    </location>
</feature>
<evidence type="ECO:0000256" key="3">
    <source>
        <dbReference type="ARBA" id="ARBA00022448"/>
    </source>
</evidence>
<sequence length="261" mass="28808">MNKKVPIWQYVFIGLILAFVYVPLIVMVVFSFNQLQSQTVFQGFTFKWYREIFVNRELSKALRNTVIVSFTAMVVSTILATLAAIAVSKQKKVFREIVLNANNIPILSPDILTAVAFLLFLIAINVEPNLGTMVLAHVTICTPYAFVTIYPKVRSLDPNIIEASADLGANPLKTLTKVIIPQLRGSIIAGAAIAFTMSFDDFIVSQLSSGGVQNISMYLYGLKKGIEPSVNALSTIIIAVIGIKIVYDLIKSRREKTGEED</sequence>
<proteinExistence type="inferred from homology"/>
<evidence type="ECO:0000256" key="2">
    <source>
        <dbReference type="ARBA" id="ARBA00007069"/>
    </source>
</evidence>
<feature type="domain" description="ABC transmembrane type-1" evidence="9">
    <location>
        <begin position="62"/>
        <end position="251"/>
    </location>
</feature>
<feature type="transmembrane region" description="Helical" evidence="8">
    <location>
        <begin position="7"/>
        <end position="32"/>
    </location>
</feature>
<dbReference type="EMBL" id="LR215050">
    <property type="protein sequence ID" value="VEU82173.1"/>
    <property type="molecule type" value="Genomic_DNA"/>
</dbReference>
<keyword evidence="7 8" id="KW-0472">Membrane</keyword>
<comment type="similarity">
    <text evidence="2">Belongs to the binding-protein-dependent transport system permease family. CysTW subfamily.</text>
</comment>
<feature type="transmembrane region" description="Helical" evidence="8">
    <location>
        <begin position="130"/>
        <end position="150"/>
    </location>
</feature>
<keyword evidence="3 8" id="KW-0813">Transport</keyword>
<dbReference type="RefSeq" id="WP_035369042.1">
    <property type="nucleotide sequence ID" value="NZ_LR215050.1"/>
</dbReference>
<dbReference type="Gene3D" id="1.10.3720.10">
    <property type="entry name" value="MetI-like"/>
    <property type="match status" value="1"/>
</dbReference>
<dbReference type="PROSITE" id="PS50928">
    <property type="entry name" value="ABC_TM1"/>
    <property type="match status" value="1"/>
</dbReference>
<dbReference type="CDD" id="cd06261">
    <property type="entry name" value="TM_PBP2"/>
    <property type="match status" value="1"/>
</dbReference>
<dbReference type="AlphaFoldDB" id="A0A449BID2"/>
<dbReference type="SUPFAM" id="SSF161098">
    <property type="entry name" value="MetI-like"/>
    <property type="match status" value="1"/>
</dbReference>
<evidence type="ECO:0000256" key="1">
    <source>
        <dbReference type="ARBA" id="ARBA00004651"/>
    </source>
</evidence>
<evidence type="ECO:0000256" key="4">
    <source>
        <dbReference type="ARBA" id="ARBA00022475"/>
    </source>
</evidence>
<evidence type="ECO:0000256" key="5">
    <source>
        <dbReference type="ARBA" id="ARBA00022692"/>
    </source>
</evidence>
<dbReference type="GO" id="GO:0005886">
    <property type="term" value="C:plasma membrane"/>
    <property type="evidence" value="ECO:0007669"/>
    <property type="project" value="UniProtKB-SubCell"/>
</dbReference>
<keyword evidence="4" id="KW-1003">Cell membrane</keyword>
<dbReference type="Pfam" id="PF00528">
    <property type="entry name" value="BPD_transp_1"/>
    <property type="match status" value="1"/>
</dbReference>
<dbReference type="GO" id="GO:0055085">
    <property type="term" value="P:transmembrane transport"/>
    <property type="evidence" value="ECO:0007669"/>
    <property type="project" value="InterPro"/>
</dbReference>
<evidence type="ECO:0000313" key="10">
    <source>
        <dbReference type="EMBL" id="VEU82173.1"/>
    </source>
</evidence>
<feature type="transmembrane region" description="Helical" evidence="8">
    <location>
        <begin position="66"/>
        <end position="87"/>
    </location>
</feature>
<reference evidence="10 11" key="1">
    <citation type="submission" date="2019-01" db="EMBL/GenBank/DDBJ databases">
        <authorList>
            <consortium name="Pathogen Informatics"/>
        </authorList>
    </citation>
    <scope>NUCLEOTIDE SEQUENCE [LARGE SCALE GENOMIC DNA]</scope>
    <source>
        <strain evidence="10 11">NCTC10172</strain>
    </source>
</reference>
<dbReference type="PANTHER" id="PTHR43848">
    <property type="entry name" value="PUTRESCINE TRANSPORT SYSTEM PERMEASE PROTEIN POTI"/>
    <property type="match status" value="1"/>
</dbReference>
<protein>
    <submittedName>
        <fullName evidence="10">Polyamine (Spermidine/putrescine) ABC transporter permease</fullName>
    </submittedName>
</protein>
<comment type="subcellular location">
    <subcellularLocation>
        <location evidence="1 8">Cell membrane</location>
        <topology evidence="1 8">Multi-pass membrane protein</topology>
    </subcellularLocation>
</comment>
<keyword evidence="6 8" id="KW-1133">Transmembrane helix</keyword>
<organism evidence="10 11">
    <name type="scientific">Acholeplasma hippikon</name>
    <dbReference type="NCBI Taxonomy" id="264636"/>
    <lineage>
        <taxon>Bacteria</taxon>
        <taxon>Bacillati</taxon>
        <taxon>Mycoplasmatota</taxon>
        <taxon>Mollicutes</taxon>
        <taxon>Acholeplasmatales</taxon>
        <taxon>Acholeplasmataceae</taxon>
        <taxon>Acholeplasma</taxon>
    </lineage>
</organism>